<dbReference type="AlphaFoldDB" id="A0A7X0HUX0"/>
<gene>
    <name evidence="1" type="ORF">HNR53_003921</name>
</gene>
<organism evidence="1 2">
    <name type="scientific">Bacillus benzoevorans</name>
    <dbReference type="NCBI Taxonomy" id="1456"/>
    <lineage>
        <taxon>Bacteria</taxon>
        <taxon>Bacillati</taxon>
        <taxon>Bacillota</taxon>
        <taxon>Bacilli</taxon>
        <taxon>Bacillales</taxon>
        <taxon>Bacillaceae</taxon>
        <taxon>Bacillus</taxon>
    </lineage>
</organism>
<comment type="caution">
    <text evidence="1">The sequence shown here is derived from an EMBL/GenBank/DDBJ whole genome shotgun (WGS) entry which is preliminary data.</text>
</comment>
<name>A0A7X0HUX0_9BACI</name>
<proteinExistence type="predicted"/>
<dbReference type="EMBL" id="JACHGK010000019">
    <property type="protein sequence ID" value="MBB6447241.1"/>
    <property type="molecule type" value="Genomic_DNA"/>
</dbReference>
<evidence type="ECO:0000313" key="2">
    <source>
        <dbReference type="Proteomes" id="UP000531594"/>
    </source>
</evidence>
<keyword evidence="2" id="KW-1185">Reference proteome</keyword>
<accession>A0A7X0HUX0</accession>
<sequence>MDGARNAGKLARSVRSRGKAGDCIKRLPIADVVEKKTVFLTAFCKIKNKIFTTQGQ</sequence>
<reference evidence="1 2" key="1">
    <citation type="submission" date="2020-08" db="EMBL/GenBank/DDBJ databases">
        <title>Genomic Encyclopedia of Type Strains, Phase IV (KMG-IV): sequencing the most valuable type-strain genomes for metagenomic binning, comparative biology and taxonomic classification.</title>
        <authorList>
            <person name="Goeker M."/>
        </authorList>
    </citation>
    <scope>NUCLEOTIDE SEQUENCE [LARGE SCALE GENOMIC DNA]</scope>
    <source>
        <strain evidence="1 2">DSM 5391</strain>
    </source>
</reference>
<dbReference type="Proteomes" id="UP000531594">
    <property type="component" value="Unassembled WGS sequence"/>
</dbReference>
<evidence type="ECO:0000313" key="1">
    <source>
        <dbReference type="EMBL" id="MBB6447241.1"/>
    </source>
</evidence>
<protein>
    <submittedName>
        <fullName evidence="1">Uncharacterized protein</fullName>
    </submittedName>
</protein>